<evidence type="ECO:0000256" key="5">
    <source>
        <dbReference type="ARBA" id="ARBA00023002"/>
    </source>
</evidence>
<dbReference type="InterPro" id="IPR036188">
    <property type="entry name" value="FAD/NAD-bd_sf"/>
</dbReference>
<dbReference type="InterPro" id="IPR023753">
    <property type="entry name" value="FAD/NAD-binding_dom"/>
</dbReference>
<comment type="cofactor">
    <cofactor evidence="1">
        <name>FAD</name>
        <dbReference type="ChEBI" id="CHEBI:57692"/>
    </cofactor>
</comment>
<keyword evidence="3" id="KW-0285">Flavoprotein</keyword>
<keyword evidence="5" id="KW-0560">Oxidoreductase</keyword>
<protein>
    <submittedName>
        <fullName evidence="7">NADH dehydrogenase</fullName>
    </submittedName>
</protein>
<keyword evidence="8" id="KW-1185">Reference proteome</keyword>
<evidence type="ECO:0000259" key="6">
    <source>
        <dbReference type="Pfam" id="PF07992"/>
    </source>
</evidence>
<dbReference type="OrthoDB" id="9781621at2"/>
<dbReference type="STRING" id="1760988.SAMN02949497_4708"/>
<dbReference type="PRINTS" id="PR00368">
    <property type="entry name" value="FADPNR"/>
</dbReference>
<evidence type="ECO:0000313" key="8">
    <source>
        <dbReference type="Proteomes" id="UP000192923"/>
    </source>
</evidence>
<dbReference type="Proteomes" id="UP000192923">
    <property type="component" value="Unassembled WGS sequence"/>
</dbReference>
<comment type="similarity">
    <text evidence="2">Belongs to the NADH dehydrogenase family.</text>
</comment>
<proteinExistence type="inferred from homology"/>
<dbReference type="Gene3D" id="3.50.50.100">
    <property type="match status" value="1"/>
</dbReference>
<dbReference type="GO" id="GO:0003955">
    <property type="term" value="F:NAD(P)H dehydrogenase (quinone) activity"/>
    <property type="evidence" value="ECO:0007669"/>
    <property type="project" value="TreeGrafter"/>
</dbReference>
<gene>
    <name evidence="7" type="ORF">SAMN02949497_4708</name>
</gene>
<dbReference type="SUPFAM" id="SSF51905">
    <property type="entry name" value="FAD/NAD(P)-binding domain"/>
    <property type="match status" value="1"/>
</dbReference>
<reference evidence="7 8" key="1">
    <citation type="submission" date="2016-12" db="EMBL/GenBank/DDBJ databases">
        <authorList>
            <person name="Song W.-J."/>
            <person name="Kurnit D.M."/>
        </authorList>
    </citation>
    <scope>NUCLEOTIDE SEQUENCE [LARGE SCALE GENOMIC DNA]</scope>
    <source>
        <strain evidence="7 8">175</strain>
    </source>
</reference>
<dbReference type="AlphaFoldDB" id="A0A1Y6D3U9"/>
<organism evidence="7 8">
    <name type="scientific">Methylomagnum ishizawai</name>
    <dbReference type="NCBI Taxonomy" id="1760988"/>
    <lineage>
        <taxon>Bacteria</taxon>
        <taxon>Pseudomonadati</taxon>
        <taxon>Pseudomonadota</taxon>
        <taxon>Gammaproteobacteria</taxon>
        <taxon>Methylococcales</taxon>
        <taxon>Methylococcaceae</taxon>
        <taxon>Methylomagnum</taxon>
    </lineage>
</organism>
<evidence type="ECO:0000256" key="2">
    <source>
        <dbReference type="ARBA" id="ARBA00005272"/>
    </source>
</evidence>
<evidence type="ECO:0000256" key="1">
    <source>
        <dbReference type="ARBA" id="ARBA00001974"/>
    </source>
</evidence>
<dbReference type="PANTHER" id="PTHR42913">
    <property type="entry name" value="APOPTOSIS-INDUCING FACTOR 1"/>
    <property type="match status" value="1"/>
</dbReference>
<dbReference type="GO" id="GO:0019646">
    <property type="term" value="P:aerobic electron transport chain"/>
    <property type="evidence" value="ECO:0007669"/>
    <property type="project" value="TreeGrafter"/>
</dbReference>
<dbReference type="EMBL" id="FXAM01000001">
    <property type="protein sequence ID" value="SMF97286.1"/>
    <property type="molecule type" value="Genomic_DNA"/>
</dbReference>
<dbReference type="PANTHER" id="PTHR42913:SF3">
    <property type="entry name" value="64 KDA MITOCHONDRIAL NADH DEHYDROGENASE (EUROFUNG)"/>
    <property type="match status" value="1"/>
</dbReference>
<dbReference type="InterPro" id="IPR051169">
    <property type="entry name" value="NADH-Q_oxidoreductase"/>
</dbReference>
<accession>A0A1Y6D3U9</accession>
<evidence type="ECO:0000256" key="4">
    <source>
        <dbReference type="ARBA" id="ARBA00022827"/>
    </source>
</evidence>
<dbReference type="RefSeq" id="WP_085216089.1">
    <property type="nucleotide sequence ID" value="NZ_FXAM01000001.1"/>
</dbReference>
<evidence type="ECO:0000256" key="3">
    <source>
        <dbReference type="ARBA" id="ARBA00022630"/>
    </source>
</evidence>
<dbReference type="Pfam" id="PF07992">
    <property type="entry name" value="Pyr_redox_2"/>
    <property type="match status" value="1"/>
</dbReference>
<name>A0A1Y6D3U9_9GAMM</name>
<feature type="domain" description="FAD/NAD(P)-binding" evidence="6">
    <location>
        <begin position="14"/>
        <end position="296"/>
    </location>
</feature>
<evidence type="ECO:0000313" key="7">
    <source>
        <dbReference type="EMBL" id="SMF97286.1"/>
    </source>
</evidence>
<sequence>MLMPFYIPGRRRLRVVVAGGGYAGLAALSALRTQRPDADLVLIDPRPHHLKITHLHESFRRPLAEFQVPFAALGQRFGFRHVQAALPIDELALLQWNTDRALTVAGRALDFDYLLIATGGSYPKLEKSPETLDLDDFSAETGSGLIDLYRDAIETRSGYLTVVGAGATGIQFLFEIAHYLQRQRSACRLRLVDANPAPLGQFRPELGRYVQARLADLGIDYHPGQFFQGQADGVLKLRASVSGEPLALASDLTLLFLGNHPVQRWEANRFGQIVSGGAVLERLYTAGDCSRYRPPGSNALSAQTALRKGRLAARNLLRHASPVRLLEPYLHRDLGYVVSLGPEDAVGWIGLEPNVVGGAPATVAKDIVEAQYDLLLAGVDTYVP</sequence>
<keyword evidence="4" id="KW-0274">FAD</keyword>